<dbReference type="EMBL" id="OV121137">
    <property type="protein sequence ID" value="CAH0558661.1"/>
    <property type="molecule type" value="Genomic_DNA"/>
</dbReference>
<keyword evidence="8" id="KW-1185">Reference proteome</keyword>
<dbReference type="Proteomes" id="UP001154078">
    <property type="component" value="Chromosome 6"/>
</dbReference>
<name>A0A9P0FIR3_BRAAE</name>
<reference evidence="7" key="1">
    <citation type="submission" date="2021-12" db="EMBL/GenBank/DDBJ databases">
        <authorList>
            <person name="King R."/>
        </authorList>
    </citation>
    <scope>NUCLEOTIDE SEQUENCE</scope>
</reference>
<dbReference type="FunFam" id="3.30.160.60:FF:000446">
    <property type="entry name" value="Zinc finger protein"/>
    <property type="match status" value="2"/>
</dbReference>
<gene>
    <name evidence="7" type="ORF">MELIAE_LOCUS8937</name>
</gene>
<dbReference type="SMART" id="SM00355">
    <property type="entry name" value="ZnF_C2H2"/>
    <property type="match status" value="8"/>
</dbReference>
<evidence type="ECO:0000313" key="8">
    <source>
        <dbReference type="Proteomes" id="UP001154078"/>
    </source>
</evidence>
<dbReference type="GO" id="GO:0000981">
    <property type="term" value="F:DNA-binding transcription factor activity, RNA polymerase II-specific"/>
    <property type="evidence" value="ECO:0007669"/>
    <property type="project" value="TreeGrafter"/>
</dbReference>
<feature type="domain" description="C2H2-type" evidence="6">
    <location>
        <begin position="237"/>
        <end position="264"/>
    </location>
</feature>
<evidence type="ECO:0000259" key="6">
    <source>
        <dbReference type="PROSITE" id="PS50157"/>
    </source>
</evidence>
<evidence type="ECO:0000256" key="5">
    <source>
        <dbReference type="PROSITE-ProRule" id="PRU00042"/>
    </source>
</evidence>
<dbReference type="PROSITE" id="PS00028">
    <property type="entry name" value="ZINC_FINGER_C2H2_1"/>
    <property type="match status" value="7"/>
</dbReference>
<dbReference type="PANTHER" id="PTHR14196">
    <property type="entry name" value="ODD-SKIPPED - RELATED"/>
    <property type="match status" value="1"/>
</dbReference>
<dbReference type="GO" id="GO:0005634">
    <property type="term" value="C:nucleus"/>
    <property type="evidence" value="ECO:0007669"/>
    <property type="project" value="UniProtKB-SubCell"/>
</dbReference>
<keyword evidence="3 5" id="KW-0863">Zinc-finger</keyword>
<dbReference type="Pfam" id="PF00096">
    <property type="entry name" value="zf-C2H2"/>
    <property type="match status" value="5"/>
</dbReference>
<dbReference type="GO" id="GO:0000977">
    <property type="term" value="F:RNA polymerase II transcription regulatory region sequence-specific DNA binding"/>
    <property type="evidence" value="ECO:0007669"/>
    <property type="project" value="TreeGrafter"/>
</dbReference>
<evidence type="ECO:0000313" key="7">
    <source>
        <dbReference type="EMBL" id="CAH0558661.1"/>
    </source>
</evidence>
<keyword evidence="2" id="KW-0677">Repeat</keyword>
<feature type="domain" description="C2H2-type" evidence="6">
    <location>
        <begin position="265"/>
        <end position="292"/>
    </location>
</feature>
<dbReference type="Gene3D" id="3.30.160.60">
    <property type="entry name" value="Classic Zinc Finger"/>
    <property type="match status" value="7"/>
</dbReference>
<dbReference type="GO" id="GO:0008270">
    <property type="term" value="F:zinc ion binding"/>
    <property type="evidence" value="ECO:0007669"/>
    <property type="project" value="UniProtKB-KW"/>
</dbReference>
<dbReference type="InterPro" id="IPR050717">
    <property type="entry name" value="C2H2-ZF_Transcription_Reg"/>
</dbReference>
<feature type="domain" description="C2H2-type" evidence="6">
    <location>
        <begin position="153"/>
        <end position="180"/>
    </location>
</feature>
<feature type="domain" description="C2H2-type" evidence="6">
    <location>
        <begin position="209"/>
        <end position="236"/>
    </location>
</feature>
<evidence type="ECO:0000256" key="1">
    <source>
        <dbReference type="ARBA" id="ARBA00022723"/>
    </source>
</evidence>
<dbReference type="PROSITE" id="PS50157">
    <property type="entry name" value="ZINC_FINGER_C2H2_2"/>
    <property type="match status" value="7"/>
</dbReference>
<dbReference type="OrthoDB" id="6077919at2759"/>
<evidence type="ECO:0000256" key="4">
    <source>
        <dbReference type="ARBA" id="ARBA00022833"/>
    </source>
</evidence>
<evidence type="ECO:0000256" key="2">
    <source>
        <dbReference type="ARBA" id="ARBA00022737"/>
    </source>
</evidence>
<accession>A0A9P0FIR3</accession>
<keyword evidence="4" id="KW-0862">Zinc</keyword>
<dbReference type="InterPro" id="IPR013087">
    <property type="entry name" value="Znf_C2H2_type"/>
</dbReference>
<organism evidence="7 8">
    <name type="scientific">Brassicogethes aeneus</name>
    <name type="common">Rape pollen beetle</name>
    <name type="synonym">Meligethes aeneus</name>
    <dbReference type="NCBI Taxonomy" id="1431903"/>
    <lineage>
        <taxon>Eukaryota</taxon>
        <taxon>Metazoa</taxon>
        <taxon>Ecdysozoa</taxon>
        <taxon>Arthropoda</taxon>
        <taxon>Hexapoda</taxon>
        <taxon>Insecta</taxon>
        <taxon>Pterygota</taxon>
        <taxon>Neoptera</taxon>
        <taxon>Endopterygota</taxon>
        <taxon>Coleoptera</taxon>
        <taxon>Polyphaga</taxon>
        <taxon>Cucujiformia</taxon>
        <taxon>Nitidulidae</taxon>
        <taxon>Meligethinae</taxon>
        <taxon>Brassicogethes</taxon>
    </lineage>
</organism>
<dbReference type="PANTHER" id="PTHR14196:SF12">
    <property type="entry name" value="ZINC FINGER PROTEIN 208-LIKE"/>
    <property type="match status" value="1"/>
</dbReference>
<keyword evidence="1" id="KW-0479">Metal-binding</keyword>
<dbReference type="AlphaFoldDB" id="A0A9P0FIR3"/>
<dbReference type="SUPFAM" id="SSF57667">
    <property type="entry name" value="beta-beta-alpha zinc fingers"/>
    <property type="match status" value="4"/>
</dbReference>
<dbReference type="FunFam" id="3.30.160.60:FF:000100">
    <property type="entry name" value="Zinc finger 45-like"/>
    <property type="match status" value="1"/>
</dbReference>
<dbReference type="InterPro" id="IPR036236">
    <property type="entry name" value="Znf_C2H2_sf"/>
</dbReference>
<evidence type="ECO:0000256" key="3">
    <source>
        <dbReference type="ARBA" id="ARBA00022771"/>
    </source>
</evidence>
<feature type="domain" description="C2H2-type" evidence="6">
    <location>
        <begin position="321"/>
        <end position="349"/>
    </location>
</feature>
<feature type="domain" description="C2H2-type" evidence="6">
    <location>
        <begin position="181"/>
        <end position="208"/>
    </location>
</feature>
<sequence length="567" mass="65260">MKEEVCLQCKIVTETASNRLVQDSCGHLKCRICLLNDEKSCKQCFDLNTYKTEKGNIINNDNLSIISNGYHKEQNINQKQNIKTNLLQKERKTNKVDTKLKKDKRTYNEILIPNHITVSVDANSYLCTICNKQFTTKAHVKYHSYCAGALKLFKCDVCNKDFILKTQLDMHLYKHQQQAQYTCNVCGKSFIEKSKMKRHSLVHSKFKSHVCSMCGKKFKTMQSLKVHYIIHKEDKPFSCSTCKAKFNNSSNLKKHLASHSSEKVHMCDQCGKRFKLKCALSVHQKSHLKSKEFQCLICQRTFVINKDLQRHQLIHLENKAFTCSICKTSFRRKDNLSRHIKNIHPGKKAKIIEIKTSVSSEEPMENPNAIKVITASPVFTKPTYEISTQKMGIRNSSVINGPPKLAFKTPAFKTNYNINRELQSQKTYDIAESVNICQKILSPHTATIKTINEPSSSQICQTTLESHSTPLHYETSFQNQKHAQIKNIKFKVPIQYTNNHKTEERCSNLIHDTILNKGNKHLHTTNDNNFCSEIDNRQHAATSVIVNNQPGNMHWRRRTSQTLIAKQ</sequence>
<proteinExistence type="predicted"/>
<feature type="domain" description="C2H2-type" evidence="6">
    <location>
        <begin position="293"/>
        <end position="320"/>
    </location>
</feature>
<protein>
    <recommendedName>
        <fullName evidence="6">C2H2-type domain-containing protein</fullName>
    </recommendedName>
</protein>